<proteinExistence type="predicted"/>
<feature type="chain" id="PRO_5036462437" evidence="2">
    <location>
        <begin position="27"/>
        <end position="274"/>
    </location>
</feature>
<accession>A0A8X6J6X3</accession>
<dbReference type="Proteomes" id="UP000887116">
    <property type="component" value="Unassembled WGS sequence"/>
</dbReference>
<evidence type="ECO:0000256" key="2">
    <source>
        <dbReference type="SAM" id="SignalP"/>
    </source>
</evidence>
<dbReference type="OrthoDB" id="6437619at2759"/>
<sequence length="274" mass="30849">MILKNKTWGLFLIAIQLCCVLTPSDAIFDMFGGGGGGGESDVAEILAAGLITTMLMEDFNSLGGGGGGGSQGRSVFPAIRQFIGGYSMRPPPVHHYQPMIAPRRPMLHPAASMVPPARPMVAPRRPMMHPYSLAMMHRHHQYMMHQALMQQARQQALATAWNNEYRTPYASETIIPTYVPLIPTFSEILGDEDTLSAATILLNSDLLDNEDEEEEEEEEREEVVREEVEPKEPEETPVSKEEYEVASSDHESRYILPRIVRHFVQRLMRRVEHH</sequence>
<name>A0A8X6J6X3_TRICU</name>
<evidence type="ECO:0000256" key="1">
    <source>
        <dbReference type="SAM" id="MobiDB-lite"/>
    </source>
</evidence>
<gene>
    <name evidence="3" type="primary">AVEN_14278_1</name>
    <name evidence="3" type="ORF">TNCT_210321</name>
</gene>
<evidence type="ECO:0000313" key="4">
    <source>
        <dbReference type="Proteomes" id="UP000887116"/>
    </source>
</evidence>
<feature type="compositionally biased region" description="Basic and acidic residues" evidence="1">
    <location>
        <begin position="222"/>
        <end position="247"/>
    </location>
</feature>
<comment type="caution">
    <text evidence="3">The sequence shown here is derived from an EMBL/GenBank/DDBJ whole genome shotgun (WGS) entry which is preliminary data.</text>
</comment>
<dbReference type="EMBL" id="BMAO01014351">
    <property type="protein sequence ID" value="GFQ94365.1"/>
    <property type="molecule type" value="Genomic_DNA"/>
</dbReference>
<evidence type="ECO:0000313" key="3">
    <source>
        <dbReference type="EMBL" id="GFQ94365.1"/>
    </source>
</evidence>
<feature type="compositionally biased region" description="Acidic residues" evidence="1">
    <location>
        <begin position="207"/>
        <end position="221"/>
    </location>
</feature>
<dbReference type="AlphaFoldDB" id="A0A8X6J6X3"/>
<protein>
    <submittedName>
        <fullName evidence="3">Uncharacterized protein</fullName>
    </submittedName>
</protein>
<reference evidence="3" key="1">
    <citation type="submission" date="2020-07" db="EMBL/GenBank/DDBJ databases">
        <title>Multicomponent nature underlies the extraordinary mechanical properties of spider dragline silk.</title>
        <authorList>
            <person name="Kono N."/>
            <person name="Nakamura H."/>
            <person name="Mori M."/>
            <person name="Yoshida Y."/>
            <person name="Ohtoshi R."/>
            <person name="Malay A.D."/>
            <person name="Moran D.A.P."/>
            <person name="Tomita M."/>
            <person name="Numata K."/>
            <person name="Arakawa K."/>
        </authorList>
    </citation>
    <scope>NUCLEOTIDE SEQUENCE</scope>
</reference>
<feature type="region of interest" description="Disordered" evidence="1">
    <location>
        <begin position="207"/>
        <end position="247"/>
    </location>
</feature>
<keyword evidence="2" id="KW-0732">Signal</keyword>
<organism evidence="3 4">
    <name type="scientific">Trichonephila clavata</name>
    <name type="common">Joro spider</name>
    <name type="synonym">Nephila clavata</name>
    <dbReference type="NCBI Taxonomy" id="2740835"/>
    <lineage>
        <taxon>Eukaryota</taxon>
        <taxon>Metazoa</taxon>
        <taxon>Ecdysozoa</taxon>
        <taxon>Arthropoda</taxon>
        <taxon>Chelicerata</taxon>
        <taxon>Arachnida</taxon>
        <taxon>Araneae</taxon>
        <taxon>Araneomorphae</taxon>
        <taxon>Entelegynae</taxon>
        <taxon>Araneoidea</taxon>
        <taxon>Nephilidae</taxon>
        <taxon>Trichonephila</taxon>
    </lineage>
</organism>
<feature type="signal peptide" evidence="2">
    <location>
        <begin position="1"/>
        <end position="26"/>
    </location>
</feature>
<keyword evidence="4" id="KW-1185">Reference proteome</keyword>